<dbReference type="AlphaFoldDB" id="A0A1G9NJI1"/>
<evidence type="ECO:0000313" key="2">
    <source>
        <dbReference type="Proteomes" id="UP000183200"/>
    </source>
</evidence>
<dbReference type="PROSITE" id="PS51257">
    <property type="entry name" value="PROKAR_LIPOPROTEIN"/>
    <property type="match status" value="1"/>
</dbReference>
<organism evidence="1 2">
    <name type="scientific">Pedobacter steynii</name>
    <dbReference type="NCBI Taxonomy" id="430522"/>
    <lineage>
        <taxon>Bacteria</taxon>
        <taxon>Pseudomonadati</taxon>
        <taxon>Bacteroidota</taxon>
        <taxon>Sphingobacteriia</taxon>
        <taxon>Sphingobacteriales</taxon>
        <taxon>Sphingobacteriaceae</taxon>
        <taxon>Pedobacter</taxon>
    </lineage>
</organism>
<keyword evidence="2" id="KW-1185">Reference proteome</keyword>
<evidence type="ECO:0000313" key="1">
    <source>
        <dbReference type="EMBL" id="SDL86738.1"/>
    </source>
</evidence>
<dbReference type="EMBL" id="FNGY01000002">
    <property type="protein sequence ID" value="SDL86738.1"/>
    <property type="molecule type" value="Genomic_DNA"/>
</dbReference>
<name>A0A1G9NJI1_9SPHI</name>
<gene>
    <name evidence="1" type="ORF">SAMN05421820_102351</name>
</gene>
<proteinExistence type="predicted"/>
<dbReference type="RefSeq" id="WP_074605237.1">
    <property type="nucleotide sequence ID" value="NZ_FNGY01000002.1"/>
</dbReference>
<evidence type="ECO:0008006" key="3">
    <source>
        <dbReference type="Google" id="ProtNLM"/>
    </source>
</evidence>
<accession>A0A1G9NJI1</accession>
<sequence length="219" mass="24705">MKKSIKLLSLALMITTGVTACKKDKPIEEKKEPQPQALRLKSLTFKGGIRVYTKDGEITDPAIIAKATISTGMIFLSHTLNEKVPVAFFLDQNTFKMAPRIYTFKKNGDQFLFTLNSTMNIPKNDINIIAAPFVKFTGLGQANTDGTTVYNRQFVAYGDQDEIKLSAVDICHLRKFDNTPRTESWWLESALNEFEVRGISTLGVRDTLAVREYSYNYSK</sequence>
<protein>
    <recommendedName>
        <fullName evidence="3">Lipoprotein</fullName>
    </recommendedName>
</protein>
<reference evidence="2" key="1">
    <citation type="submission" date="2016-10" db="EMBL/GenBank/DDBJ databases">
        <authorList>
            <person name="Varghese N."/>
            <person name="Submissions S."/>
        </authorList>
    </citation>
    <scope>NUCLEOTIDE SEQUENCE [LARGE SCALE GENOMIC DNA]</scope>
    <source>
        <strain evidence="2">DSM 19110</strain>
    </source>
</reference>
<dbReference type="Proteomes" id="UP000183200">
    <property type="component" value="Unassembled WGS sequence"/>
</dbReference>
<dbReference type="OrthoDB" id="836794at2"/>